<sequence>MTVTVNTLDREGNELATSIKQDAHSATDALHVEMAPIEQRIAAILQQNQG</sequence>
<dbReference type="AlphaFoldDB" id="A0A8I1WBY5"/>
<comment type="caution">
    <text evidence="1">The sequence shown here is derived from an EMBL/GenBank/DDBJ whole genome shotgun (WGS) entry which is preliminary data.</text>
</comment>
<dbReference type="RefSeq" id="WP_207542883.1">
    <property type="nucleotide sequence ID" value="NZ_JAFNAA010000158.1"/>
</dbReference>
<evidence type="ECO:0000313" key="2">
    <source>
        <dbReference type="Proteomes" id="UP000664658"/>
    </source>
</evidence>
<accession>A0A8I1WBY5</accession>
<evidence type="ECO:0000313" key="1">
    <source>
        <dbReference type="EMBL" id="MBO1109987.1"/>
    </source>
</evidence>
<name>A0A8I1WBY5_PLESH</name>
<proteinExistence type="predicted"/>
<gene>
    <name evidence="1" type="ORF">J2R62_17735</name>
</gene>
<dbReference type="EMBL" id="JAFNAA010000158">
    <property type="protein sequence ID" value="MBO1109987.1"/>
    <property type="molecule type" value="Genomic_DNA"/>
</dbReference>
<dbReference type="Proteomes" id="UP000664658">
    <property type="component" value="Unassembled WGS sequence"/>
</dbReference>
<protein>
    <submittedName>
        <fullName evidence="1">Uncharacterized protein</fullName>
    </submittedName>
</protein>
<reference evidence="1" key="1">
    <citation type="submission" date="2021-03" db="EMBL/GenBank/DDBJ databases">
        <title>Plesiomonas shigelloides zfcc0051, isolated from zebrafish feces.</title>
        <authorList>
            <person name="Vanderhoek Z."/>
            <person name="Gaulke C."/>
        </authorList>
    </citation>
    <scope>NUCLEOTIDE SEQUENCE</scope>
    <source>
        <strain evidence="1">Zfcc0051</strain>
    </source>
</reference>
<organism evidence="1 2">
    <name type="scientific">Plesiomonas shigelloides</name>
    <name type="common">Aeromonas shigelloides</name>
    <dbReference type="NCBI Taxonomy" id="703"/>
    <lineage>
        <taxon>Bacteria</taxon>
        <taxon>Pseudomonadati</taxon>
        <taxon>Pseudomonadota</taxon>
        <taxon>Gammaproteobacteria</taxon>
        <taxon>Enterobacterales</taxon>
        <taxon>Enterobacteriaceae</taxon>
        <taxon>Plesiomonas</taxon>
    </lineage>
</organism>